<organism evidence="1 2">
    <name type="scientific">Kalanchoe fedtschenkoi</name>
    <name type="common">Lavender scallops</name>
    <name type="synonym">South American air plant</name>
    <dbReference type="NCBI Taxonomy" id="63787"/>
    <lineage>
        <taxon>Eukaryota</taxon>
        <taxon>Viridiplantae</taxon>
        <taxon>Streptophyta</taxon>
        <taxon>Embryophyta</taxon>
        <taxon>Tracheophyta</taxon>
        <taxon>Spermatophyta</taxon>
        <taxon>Magnoliopsida</taxon>
        <taxon>eudicotyledons</taxon>
        <taxon>Gunneridae</taxon>
        <taxon>Pentapetalae</taxon>
        <taxon>Saxifragales</taxon>
        <taxon>Crassulaceae</taxon>
        <taxon>Kalanchoe</taxon>
    </lineage>
</organism>
<dbReference type="OMA" id="AGMRWRN"/>
<dbReference type="Gramene" id="Kaladp0057s0069.1.v1.1">
    <property type="protein sequence ID" value="Kaladp0057s0069.1.v1.1.CDS.1"/>
    <property type="gene ID" value="Kaladp0057s0069.v1.1"/>
</dbReference>
<proteinExistence type="predicted"/>
<protein>
    <submittedName>
        <fullName evidence="1">Uncharacterized protein</fullName>
    </submittedName>
</protein>
<evidence type="ECO:0000313" key="2">
    <source>
        <dbReference type="Proteomes" id="UP000594263"/>
    </source>
</evidence>
<sequence length="143" mass="16464">MLLLINTINTQTPECCYNKSLLTLHTIWFFSIMGSHFHQDVGCQRLRNRYKKLTDDDDDEKAARPRKRWVVRKMSGGVRGVRLARTRRFTFRALSVMLMPKSIAALCSEILARLRTEGVCPSIVFSSQWGLPVLSHSSSIRCY</sequence>
<dbReference type="EnsemblPlants" id="Kaladp0057s0069.1.v1.1">
    <property type="protein sequence ID" value="Kaladp0057s0069.1.v1.1.CDS.1"/>
    <property type="gene ID" value="Kaladp0057s0069.v1.1"/>
</dbReference>
<accession>A0A7N0U821</accession>
<dbReference type="Proteomes" id="UP000594263">
    <property type="component" value="Unplaced"/>
</dbReference>
<dbReference type="PANTHER" id="PTHR35123">
    <property type="entry name" value="OS07G0633900 PROTEIN-RELATED"/>
    <property type="match status" value="1"/>
</dbReference>
<keyword evidence="2" id="KW-1185">Reference proteome</keyword>
<name>A0A7N0U821_KALFE</name>
<dbReference type="AlphaFoldDB" id="A0A7N0U821"/>
<dbReference type="PANTHER" id="PTHR35123:SF3">
    <property type="entry name" value="TRANSMEMBRANE PROTEIN"/>
    <property type="match status" value="1"/>
</dbReference>
<reference evidence="1" key="1">
    <citation type="submission" date="2021-01" db="UniProtKB">
        <authorList>
            <consortium name="EnsemblPlants"/>
        </authorList>
    </citation>
    <scope>IDENTIFICATION</scope>
</reference>
<evidence type="ECO:0000313" key="1">
    <source>
        <dbReference type="EnsemblPlants" id="Kaladp0057s0069.1.v1.1.CDS.1"/>
    </source>
</evidence>